<keyword evidence="1" id="KW-1133">Transmembrane helix</keyword>
<feature type="non-terminal residue" evidence="2">
    <location>
        <position position="80"/>
    </location>
</feature>
<proteinExistence type="predicted"/>
<dbReference type="EMBL" id="JAYRBN010000065">
    <property type="protein sequence ID" value="KAL2737529.1"/>
    <property type="molecule type" value="Genomic_DNA"/>
</dbReference>
<accession>A0ABD2BXL9</accession>
<gene>
    <name evidence="2" type="ORF">V1477_012485</name>
</gene>
<comment type="caution">
    <text evidence="2">The sequence shown here is derived from an EMBL/GenBank/DDBJ whole genome shotgun (WGS) entry which is preliminary data.</text>
</comment>
<keyword evidence="1" id="KW-0472">Membrane</keyword>
<evidence type="ECO:0000256" key="1">
    <source>
        <dbReference type="SAM" id="Phobius"/>
    </source>
</evidence>
<keyword evidence="1" id="KW-0812">Transmembrane</keyword>
<dbReference type="AlphaFoldDB" id="A0ABD2BXL9"/>
<reference evidence="2 3" key="1">
    <citation type="journal article" date="2024" name="Ann. Entomol. Soc. Am.">
        <title>Genomic analyses of the southern and eastern yellowjacket wasps (Hymenoptera: Vespidae) reveal evolutionary signatures of social life.</title>
        <authorList>
            <person name="Catto M.A."/>
            <person name="Caine P.B."/>
            <person name="Orr S.E."/>
            <person name="Hunt B.G."/>
            <person name="Goodisman M.A.D."/>
        </authorList>
    </citation>
    <scope>NUCLEOTIDE SEQUENCE [LARGE SCALE GENOMIC DNA]</scope>
    <source>
        <strain evidence="2">232</strain>
        <tissue evidence="2">Head and thorax</tissue>
    </source>
</reference>
<evidence type="ECO:0000313" key="2">
    <source>
        <dbReference type="EMBL" id="KAL2737529.1"/>
    </source>
</evidence>
<keyword evidence="3" id="KW-1185">Reference proteome</keyword>
<sequence length="80" mass="9090">HFFAVVNKPMNALLVTWNILFSLLGLSRNLIRPRRISTTNLALRSSSEDIGSPPTEEFDCLERKIVIKFDLCTLNLLVNC</sequence>
<dbReference type="Proteomes" id="UP001607303">
    <property type="component" value="Unassembled WGS sequence"/>
</dbReference>
<organism evidence="2 3">
    <name type="scientific">Vespula maculifrons</name>
    <name type="common">Eastern yellow jacket</name>
    <name type="synonym">Wasp</name>
    <dbReference type="NCBI Taxonomy" id="7453"/>
    <lineage>
        <taxon>Eukaryota</taxon>
        <taxon>Metazoa</taxon>
        <taxon>Ecdysozoa</taxon>
        <taxon>Arthropoda</taxon>
        <taxon>Hexapoda</taxon>
        <taxon>Insecta</taxon>
        <taxon>Pterygota</taxon>
        <taxon>Neoptera</taxon>
        <taxon>Endopterygota</taxon>
        <taxon>Hymenoptera</taxon>
        <taxon>Apocrita</taxon>
        <taxon>Aculeata</taxon>
        <taxon>Vespoidea</taxon>
        <taxon>Vespidae</taxon>
        <taxon>Vespinae</taxon>
        <taxon>Vespula</taxon>
    </lineage>
</organism>
<feature type="non-terminal residue" evidence="2">
    <location>
        <position position="1"/>
    </location>
</feature>
<protein>
    <submittedName>
        <fullName evidence="2">Uncharacterized protein</fullName>
    </submittedName>
</protein>
<feature type="transmembrane region" description="Helical" evidence="1">
    <location>
        <begin position="12"/>
        <end position="31"/>
    </location>
</feature>
<evidence type="ECO:0000313" key="3">
    <source>
        <dbReference type="Proteomes" id="UP001607303"/>
    </source>
</evidence>
<name>A0ABD2BXL9_VESMC</name>